<feature type="transmembrane region" description="Helical" evidence="1">
    <location>
        <begin position="147"/>
        <end position="169"/>
    </location>
</feature>
<comment type="caution">
    <text evidence="2">The sequence shown here is derived from an EMBL/GenBank/DDBJ whole genome shotgun (WGS) entry which is preliminary data.</text>
</comment>
<feature type="transmembrane region" description="Helical" evidence="1">
    <location>
        <begin position="214"/>
        <end position="234"/>
    </location>
</feature>
<keyword evidence="1" id="KW-0812">Transmembrane</keyword>
<sequence>MRLGTQEVLSVPLPLEAAFLSPMKVYIHQVTDFSDTLTFPTYAGCVSLVVFLLQLLYMSLWRRWSARKSAPNDGSTDSADSDTVVSEEGAAEVNVARHDTPRGGPTIFAFNFGKLVACAVLLTLSIVSWVVSLSDDESSALGLSQTWVLGGLCLTYAYVLVLSFVPLLAEPVWGSIASGHATLVLLCTLAVYLYRDVWPYATFTQKPLDTSEGVLLWAKIASLTVAAVIIPLLTPRIYEPFDAKNPSSQPHPEQTTPILSLMLFSWLDKLVMKAYRMPHLPLDELPPLADTDSAENLVKRAFKELDPLLVKDRHIGWGLLKVFRTWCMLSVIRLY</sequence>
<evidence type="ECO:0000313" key="2">
    <source>
        <dbReference type="EMBL" id="KAF9815978.1"/>
    </source>
</evidence>
<reference evidence="2" key="2">
    <citation type="journal article" name="Front. Microbiol.">
        <title>Degradative Capacity of Two Strains of Rhodonia placenta: From Phenotype to Genotype.</title>
        <authorList>
            <person name="Kolle M."/>
            <person name="Horta M.A.C."/>
            <person name="Nowrousian M."/>
            <person name="Ohm R.A."/>
            <person name="Benz J.P."/>
            <person name="Pilgard A."/>
        </authorList>
    </citation>
    <scope>NUCLEOTIDE SEQUENCE</scope>
    <source>
        <strain evidence="2">FPRL280</strain>
    </source>
</reference>
<accession>A0A8H7P475</accession>
<gene>
    <name evidence="2" type="ORF">IEO21_04305</name>
</gene>
<dbReference type="Proteomes" id="UP000639403">
    <property type="component" value="Unassembled WGS sequence"/>
</dbReference>
<evidence type="ECO:0000313" key="3">
    <source>
        <dbReference type="Proteomes" id="UP000639403"/>
    </source>
</evidence>
<feature type="transmembrane region" description="Helical" evidence="1">
    <location>
        <begin position="176"/>
        <end position="194"/>
    </location>
</feature>
<reference evidence="2" key="1">
    <citation type="submission" date="2020-11" db="EMBL/GenBank/DDBJ databases">
        <authorList>
            <person name="Koelle M."/>
            <person name="Horta M.A.C."/>
            <person name="Nowrousian M."/>
            <person name="Ohm R.A."/>
            <person name="Benz P."/>
            <person name="Pilgard A."/>
        </authorList>
    </citation>
    <scope>NUCLEOTIDE SEQUENCE</scope>
    <source>
        <strain evidence="2">FPRL280</strain>
    </source>
</reference>
<feature type="transmembrane region" description="Helical" evidence="1">
    <location>
        <begin position="107"/>
        <end position="127"/>
    </location>
</feature>
<proteinExistence type="predicted"/>
<dbReference type="EMBL" id="JADOXO010000062">
    <property type="protein sequence ID" value="KAF9815978.1"/>
    <property type="molecule type" value="Genomic_DNA"/>
</dbReference>
<organism evidence="2 3">
    <name type="scientific">Rhodonia placenta</name>
    <dbReference type="NCBI Taxonomy" id="104341"/>
    <lineage>
        <taxon>Eukaryota</taxon>
        <taxon>Fungi</taxon>
        <taxon>Dikarya</taxon>
        <taxon>Basidiomycota</taxon>
        <taxon>Agaricomycotina</taxon>
        <taxon>Agaricomycetes</taxon>
        <taxon>Polyporales</taxon>
        <taxon>Adustoporiaceae</taxon>
        <taxon>Rhodonia</taxon>
    </lineage>
</organism>
<keyword evidence="1" id="KW-0472">Membrane</keyword>
<keyword evidence="1" id="KW-1133">Transmembrane helix</keyword>
<feature type="transmembrane region" description="Helical" evidence="1">
    <location>
        <begin position="39"/>
        <end position="60"/>
    </location>
</feature>
<dbReference type="AlphaFoldDB" id="A0A8H7P475"/>
<protein>
    <submittedName>
        <fullName evidence="2">Uncharacterized protein</fullName>
    </submittedName>
</protein>
<name>A0A8H7P475_9APHY</name>
<evidence type="ECO:0000256" key="1">
    <source>
        <dbReference type="SAM" id="Phobius"/>
    </source>
</evidence>